<proteinExistence type="predicted"/>
<evidence type="ECO:0000313" key="1">
    <source>
        <dbReference type="Proteomes" id="UP001732780"/>
    </source>
</evidence>
<sequence length="295" mass="35455">MLLKDIKEELKKKTLPEPHGAANDLNLQSDLILINLNLICISSCFIWTTWFIFKRHHTQDFIRRAKEDCVPQVELERLKIKQLEGDKHRLQQQLNDAKNKYKILEREFHQFKDQQSNKPEIQLQSEINLHTVEKVELETKLEPATKSKLHYKQQWGQALEELARLKQRGQESQMARLKKQQEELEQMRLHYLAAEEKDTVKTERQKLLDIRNELNRLRQQEQKQYQDSRETAARKMDGPRGRTREEGLHDYLTRLLEERMLLLWKRMGVCNHEDRMMSELNRQIREVWAKNNASN</sequence>
<keyword evidence="1" id="KW-1185">Reference proteome</keyword>
<dbReference type="RefSeq" id="XP_074217507.1">
    <property type="nucleotide sequence ID" value="XM_074361406.1"/>
</dbReference>
<accession>A0AC58Q5F2</accession>
<reference evidence="2" key="1">
    <citation type="submission" date="2025-08" db="UniProtKB">
        <authorList>
            <consortium name="RefSeq"/>
        </authorList>
    </citation>
    <scope>IDENTIFICATION</scope>
    <source>
        <tissue evidence="2">Blood</tissue>
    </source>
</reference>
<evidence type="ECO:0000313" key="2">
    <source>
        <dbReference type="RefSeq" id="XP_074217507.1"/>
    </source>
</evidence>
<name>A0AC58Q5F2_CAMBA</name>
<gene>
    <name evidence="2" type="primary">LOC141577244</name>
</gene>
<dbReference type="Proteomes" id="UP001732780">
    <property type="component" value="Chromosome 3"/>
</dbReference>
<organism evidence="1 2">
    <name type="scientific">Camelus bactrianus</name>
    <name type="common">Bactrian camel</name>
    <dbReference type="NCBI Taxonomy" id="9837"/>
    <lineage>
        <taxon>Eukaryota</taxon>
        <taxon>Metazoa</taxon>
        <taxon>Chordata</taxon>
        <taxon>Craniata</taxon>
        <taxon>Vertebrata</taxon>
        <taxon>Euteleostomi</taxon>
        <taxon>Mammalia</taxon>
        <taxon>Eutheria</taxon>
        <taxon>Laurasiatheria</taxon>
        <taxon>Artiodactyla</taxon>
        <taxon>Tylopoda</taxon>
        <taxon>Camelidae</taxon>
        <taxon>Camelus</taxon>
    </lineage>
</organism>
<protein>
    <submittedName>
        <fullName evidence="2">LOW QUALITY PROTEIN: centrosomal protein of 120 kDa-like</fullName>
    </submittedName>
</protein>